<protein>
    <submittedName>
        <fullName evidence="9">Metal transporter, ZIP family</fullName>
    </submittedName>
</protein>
<keyword evidence="4 8" id="KW-0812">Transmembrane</keyword>
<sequence>MQGIIASIIVGLCTGIGSLPLLLFKKVPIGVKDGLLGFAGGVMVFASSFNLIRPAMQKGSLLCITGGIIAGTLLLTFIEYVVPHTHTNQFNSSKNDALKKTLLLGIAVAIHNTPEGFAVGVGYGSGDVASGLNLALAMGIQNIPEGLVVAASLKEAGASKKKMVLFSFLTGIGEPIAAAIGLVAVGFIENILPFILALTAGAMFYVVSHELIPESHGGGNEMLATYGFILGLILMIIFKCTIGE</sequence>
<proteinExistence type="inferred from homology"/>
<evidence type="ECO:0000256" key="7">
    <source>
        <dbReference type="ARBA" id="ARBA00023136"/>
    </source>
</evidence>
<comment type="similarity">
    <text evidence="2">Belongs to the ZIP transporter (TC 2.A.5) family.</text>
</comment>
<keyword evidence="5" id="KW-0862">Zinc</keyword>
<dbReference type="eggNOG" id="COG0428">
    <property type="taxonomic scope" value="Bacteria"/>
</dbReference>
<name>R1ATE0_9FIRM</name>
<feature type="transmembrane region" description="Helical" evidence="8">
    <location>
        <begin position="59"/>
        <end position="82"/>
    </location>
</feature>
<comment type="caution">
    <text evidence="9">The sequence shown here is derived from an EMBL/GenBank/DDBJ whole genome shotgun (WGS) entry which is preliminary data.</text>
</comment>
<feature type="transmembrane region" description="Helical" evidence="8">
    <location>
        <begin position="6"/>
        <end position="23"/>
    </location>
</feature>
<feature type="transmembrane region" description="Helical" evidence="8">
    <location>
        <begin position="163"/>
        <end position="185"/>
    </location>
</feature>
<dbReference type="Proteomes" id="UP000013378">
    <property type="component" value="Unassembled WGS sequence"/>
</dbReference>
<keyword evidence="10" id="KW-1185">Reference proteome</keyword>
<comment type="subcellular location">
    <subcellularLocation>
        <location evidence="1">Cell membrane</location>
        <topology evidence="1">Multi-pass membrane protein</topology>
    </subcellularLocation>
</comment>
<feature type="transmembrane region" description="Helical" evidence="8">
    <location>
        <begin position="223"/>
        <end position="242"/>
    </location>
</feature>
<feature type="transmembrane region" description="Helical" evidence="8">
    <location>
        <begin position="191"/>
        <end position="211"/>
    </location>
</feature>
<dbReference type="PANTHER" id="PTHR11040:SF211">
    <property type="entry name" value="ZINC TRANSPORTER ZIP11"/>
    <property type="match status" value="1"/>
</dbReference>
<dbReference type="STRING" id="1304284.L21TH_2048"/>
<accession>R1ATE0</accession>
<evidence type="ECO:0000256" key="2">
    <source>
        <dbReference type="ARBA" id="ARBA00006939"/>
    </source>
</evidence>
<dbReference type="GO" id="GO:0005886">
    <property type="term" value="C:plasma membrane"/>
    <property type="evidence" value="ECO:0007669"/>
    <property type="project" value="UniProtKB-SubCell"/>
</dbReference>
<feature type="transmembrane region" description="Helical" evidence="8">
    <location>
        <begin position="35"/>
        <end position="53"/>
    </location>
</feature>
<evidence type="ECO:0000256" key="8">
    <source>
        <dbReference type="SAM" id="Phobius"/>
    </source>
</evidence>
<evidence type="ECO:0000313" key="10">
    <source>
        <dbReference type="Proteomes" id="UP000013378"/>
    </source>
</evidence>
<keyword evidence="3" id="KW-1003">Cell membrane</keyword>
<gene>
    <name evidence="9" type="ORF">L21TH_2048</name>
</gene>
<dbReference type="EMBL" id="ARZA01000227">
    <property type="protein sequence ID" value="EOC99896.1"/>
    <property type="molecule type" value="Genomic_DNA"/>
</dbReference>
<keyword evidence="6 8" id="KW-1133">Transmembrane helix</keyword>
<evidence type="ECO:0000256" key="4">
    <source>
        <dbReference type="ARBA" id="ARBA00022692"/>
    </source>
</evidence>
<reference evidence="9 10" key="1">
    <citation type="journal article" date="2015" name="Geomicrobiol. J.">
        <title>Caldisalinibacter kiritimatiensis gen. nov., sp. nov., a moderately thermohalophilic thiosulfate-reducing bacterium from a hypersaline microbial mat.</title>
        <authorList>
            <person name="Ben Hania W."/>
            <person name="Joseph M."/>
            <person name="Fiebig A."/>
            <person name="Bunk B."/>
            <person name="Klenk H.-P."/>
            <person name="Fardeau M.-L."/>
            <person name="Spring S."/>
        </authorList>
    </citation>
    <scope>NUCLEOTIDE SEQUENCE [LARGE SCALE GENOMIC DNA]</scope>
    <source>
        <strain evidence="9 10">L21-TH-D2</strain>
    </source>
</reference>
<evidence type="ECO:0000256" key="3">
    <source>
        <dbReference type="ARBA" id="ARBA00022475"/>
    </source>
</evidence>
<organism evidence="9 10">
    <name type="scientific">Caldisalinibacter kiritimatiensis</name>
    <dbReference type="NCBI Taxonomy" id="1304284"/>
    <lineage>
        <taxon>Bacteria</taxon>
        <taxon>Bacillati</taxon>
        <taxon>Bacillota</taxon>
        <taxon>Tissierellia</taxon>
        <taxon>Tissierellales</taxon>
        <taxon>Thermohalobacteraceae</taxon>
        <taxon>Caldisalinibacter</taxon>
    </lineage>
</organism>
<evidence type="ECO:0000256" key="5">
    <source>
        <dbReference type="ARBA" id="ARBA00022833"/>
    </source>
</evidence>
<dbReference type="GO" id="GO:0005385">
    <property type="term" value="F:zinc ion transmembrane transporter activity"/>
    <property type="evidence" value="ECO:0007669"/>
    <property type="project" value="TreeGrafter"/>
</dbReference>
<dbReference type="OrthoDB" id="9787346at2"/>
<evidence type="ECO:0000256" key="1">
    <source>
        <dbReference type="ARBA" id="ARBA00004651"/>
    </source>
</evidence>
<evidence type="ECO:0000256" key="6">
    <source>
        <dbReference type="ARBA" id="ARBA00022989"/>
    </source>
</evidence>
<dbReference type="RefSeq" id="WP_006315464.1">
    <property type="nucleotide sequence ID" value="NZ_ARZA01000227.1"/>
</dbReference>
<dbReference type="AlphaFoldDB" id="R1ATE0"/>
<dbReference type="Pfam" id="PF02535">
    <property type="entry name" value="Zip"/>
    <property type="match status" value="1"/>
</dbReference>
<dbReference type="PANTHER" id="PTHR11040">
    <property type="entry name" value="ZINC/IRON TRANSPORTER"/>
    <property type="match status" value="1"/>
</dbReference>
<dbReference type="InterPro" id="IPR003689">
    <property type="entry name" value="ZIP"/>
</dbReference>
<evidence type="ECO:0000313" key="9">
    <source>
        <dbReference type="EMBL" id="EOC99896.1"/>
    </source>
</evidence>
<keyword evidence="7 8" id="KW-0472">Membrane</keyword>